<keyword evidence="2" id="KW-1185">Reference proteome</keyword>
<gene>
    <name evidence="1" type="ORF">SAMN06269250_1606</name>
</gene>
<name>A0A286FCF0_9BACT</name>
<evidence type="ECO:0000313" key="2">
    <source>
        <dbReference type="Proteomes" id="UP000219452"/>
    </source>
</evidence>
<dbReference type="Proteomes" id="UP000219452">
    <property type="component" value="Unassembled WGS sequence"/>
</dbReference>
<reference evidence="2" key="1">
    <citation type="submission" date="2017-09" db="EMBL/GenBank/DDBJ databases">
        <authorList>
            <person name="Varghese N."/>
            <person name="Submissions S."/>
        </authorList>
    </citation>
    <scope>NUCLEOTIDE SEQUENCE [LARGE SCALE GENOMIC DNA]</scope>
    <source>
        <strain evidence="2">DSM 29961</strain>
    </source>
</reference>
<dbReference type="EMBL" id="OCNH01000001">
    <property type="protein sequence ID" value="SOD80905.1"/>
    <property type="molecule type" value="Genomic_DNA"/>
</dbReference>
<organism evidence="1 2">
    <name type="scientific">Spirosoma fluviale</name>
    <dbReference type="NCBI Taxonomy" id="1597977"/>
    <lineage>
        <taxon>Bacteria</taxon>
        <taxon>Pseudomonadati</taxon>
        <taxon>Bacteroidota</taxon>
        <taxon>Cytophagia</taxon>
        <taxon>Cytophagales</taxon>
        <taxon>Cytophagaceae</taxon>
        <taxon>Spirosoma</taxon>
    </lineage>
</organism>
<proteinExistence type="predicted"/>
<accession>A0A286FCF0</accession>
<dbReference type="RefSeq" id="WP_097125226.1">
    <property type="nucleotide sequence ID" value="NZ_OCNH01000001.1"/>
</dbReference>
<dbReference type="AlphaFoldDB" id="A0A286FCF0"/>
<sequence>MHIFYTPEHGFSWLQTLLGRDKIKAVHDQRGDAGVYYVLAFGLAISPHSYEFEEDKRDQLVIDELKVRKLGEGKSKGKFAPGFYKDSICQQAIEQANEMICTPSMVYKLELKRRQRGYEKQLSSDAFSKDPDKRAKDLTADTAAFKLITAYRAEERLEEVHINKMISQTGLLSLEELFD</sequence>
<protein>
    <submittedName>
        <fullName evidence="1">Uncharacterized protein</fullName>
    </submittedName>
</protein>
<evidence type="ECO:0000313" key="1">
    <source>
        <dbReference type="EMBL" id="SOD80905.1"/>
    </source>
</evidence>